<accession>A0A223KVE1</accession>
<comment type="function">
    <text evidence="5">May act as an export chaperone for the filament capping protein FliD.</text>
</comment>
<proteinExistence type="inferred from homology"/>
<evidence type="ECO:0000256" key="3">
    <source>
        <dbReference type="ARBA" id="ARBA00022795"/>
    </source>
</evidence>
<evidence type="ECO:0000256" key="1">
    <source>
        <dbReference type="ARBA" id="ARBA00004514"/>
    </source>
</evidence>
<evidence type="ECO:0000256" key="4">
    <source>
        <dbReference type="ARBA" id="ARBA00023186"/>
    </source>
</evidence>
<evidence type="ECO:0000256" key="7">
    <source>
        <dbReference type="ARBA" id="ARBA00093797"/>
    </source>
</evidence>
<evidence type="ECO:0000313" key="9">
    <source>
        <dbReference type="Proteomes" id="UP000215224"/>
    </source>
</evidence>
<evidence type="ECO:0000256" key="2">
    <source>
        <dbReference type="ARBA" id="ARBA00022490"/>
    </source>
</evidence>
<organism evidence="8 9">
    <name type="scientific">Sutcliffiella cohnii</name>
    <dbReference type="NCBI Taxonomy" id="33932"/>
    <lineage>
        <taxon>Bacteria</taxon>
        <taxon>Bacillati</taxon>
        <taxon>Bacillota</taxon>
        <taxon>Bacilli</taxon>
        <taxon>Bacillales</taxon>
        <taxon>Bacillaceae</taxon>
        <taxon>Sutcliffiella</taxon>
    </lineage>
</organism>
<gene>
    <name evidence="8" type="ORF">BC6307_19730</name>
</gene>
<name>A0A223KVE1_9BACI</name>
<dbReference type="EMBL" id="CP018866">
    <property type="protein sequence ID" value="AST93333.1"/>
    <property type="molecule type" value="Genomic_DNA"/>
</dbReference>
<reference evidence="8 9" key="1">
    <citation type="submission" date="2016-12" db="EMBL/GenBank/DDBJ databases">
        <title>The whole genome sequencing and assembly of Bacillus cohnii DSM 6307T strain.</title>
        <authorList>
            <person name="Lee Y.-J."/>
            <person name="Yi H."/>
            <person name="Bahn Y.-S."/>
            <person name="Kim J.F."/>
            <person name="Lee D.-W."/>
        </authorList>
    </citation>
    <scope>NUCLEOTIDE SEQUENCE [LARGE SCALE GENOMIC DNA]</scope>
    <source>
        <strain evidence="8 9">DSM 6307</strain>
    </source>
</reference>
<evidence type="ECO:0000256" key="6">
    <source>
        <dbReference type="ARBA" id="ARBA00093785"/>
    </source>
</evidence>
<dbReference type="RefSeq" id="WP_066419117.1">
    <property type="nucleotide sequence ID" value="NZ_CP018866.1"/>
</dbReference>
<protein>
    <recommendedName>
        <fullName evidence="7">Flagellar protein FliT</fullName>
    </recommendedName>
</protein>
<keyword evidence="4" id="KW-0143">Chaperone</keyword>
<keyword evidence="2" id="KW-0963">Cytoplasm</keyword>
<dbReference type="STRING" id="1314751.GCA_001591425_03511"/>
<sequence length="116" mass="13650">MNRMQAYNDVSLELLHLLQNLPPIKEDDDYLQPMNELLQKREVLLEVIKPPYSEEEKVIGKSVVQLDIKIQQLLQNRKVRISEEMMKIKQSKKVNKAYANSFQAPSLDGTYYDKRN</sequence>
<comment type="subcellular location">
    <subcellularLocation>
        <location evidence="1">Cytoplasm</location>
        <location evidence="1">Cytosol</location>
    </subcellularLocation>
</comment>
<dbReference type="KEGG" id="bcoh:BC6307_19730"/>
<dbReference type="AlphaFoldDB" id="A0A223KVE1"/>
<dbReference type="Proteomes" id="UP000215224">
    <property type="component" value="Chromosome"/>
</dbReference>
<dbReference type="Pfam" id="PF05400">
    <property type="entry name" value="FliT"/>
    <property type="match status" value="1"/>
</dbReference>
<comment type="similarity">
    <text evidence="6">Belongs to the bacillales FliT family.</text>
</comment>
<evidence type="ECO:0000256" key="5">
    <source>
        <dbReference type="ARBA" id="ARBA00093765"/>
    </source>
</evidence>
<keyword evidence="9" id="KW-1185">Reference proteome</keyword>
<dbReference type="InterPro" id="IPR008622">
    <property type="entry name" value="FliT"/>
</dbReference>
<evidence type="ECO:0000313" key="8">
    <source>
        <dbReference type="EMBL" id="AST93333.1"/>
    </source>
</evidence>
<keyword evidence="3" id="KW-1005">Bacterial flagellum biogenesis</keyword>